<dbReference type="EMBL" id="KN826618">
    <property type="protein sequence ID" value="KIK78350.1"/>
    <property type="molecule type" value="Genomic_DNA"/>
</dbReference>
<organism evidence="2 3">
    <name type="scientific">Paxillus rubicundulus Ve08.2h10</name>
    <dbReference type="NCBI Taxonomy" id="930991"/>
    <lineage>
        <taxon>Eukaryota</taxon>
        <taxon>Fungi</taxon>
        <taxon>Dikarya</taxon>
        <taxon>Basidiomycota</taxon>
        <taxon>Agaricomycotina</taxon>
        <taxon>Agaricomycetes</taxon>
        <taxon>Agaricomycetidae</taxon>
        <taxon>Boletales</taxon>
        <taxon>Paxilineae</taxon>
        <taxon>Paxillaceae</taxon>
        <taxon>Paxillus</taxon>
    </lineage>
</organism>
<keyword evidence="3" id="KW-1185">Reference proteome</keyword>
<dbReference type="InParanoid" id="A0A0D0DJP1"/>
<feature type="region of interest" description="Disordered" evidence="1">
    <location>
        <begin position="265"/>
        <end position="300"/>
    </location>
</feature>
<gene>
    <name evidence="2" type="ORF">PAXRUDRAFT_28640</name>
</gene>
<proteinExistence type="predicted"/>
<reference evidence="2 3" key="1">
    <citation type="submission" date="2014-04" db="EMBL/GenBank/DDBJ databases">
        <authorList>
            <consortium name="DOE Joint Genome Institute"/>
            <person name="Kuo A."/>
            <person name="Kohler A."/>
            <person name="Jargeat P."/>
            <person name="Nagy L.G."/>
            <person name="Floudas D."/>
            <person name="Copeland A."/>
            <person name="Barry K.W."/>
            <person name="Cichocki N."/>
            <person name="Veneault-Fourrey C."/>
            <person name="LaButti K."/>
            <person name="Lindquist E.A."/>
            <person name="Lipzen A."/>
            <person name="Lundell T."/>
            <person name="Morin E."/>
            <person name="Murat C."/>
            <person name="Sun H."/>
            <person name="Tunlid A."/>
            <person name="Henrissat B."/>
            <person name="Grigoriev I.V."/>
            <person name="Hibbett D.S."/>
            <person name="Martin F."/>
            <person name="Nordberg H.P."/>
            <person name="Cantor M.N."/>
            <person name="Hua S.X."/>
        </authorList>
    </citation>
    <scope>NUCLEOTIDE SEQUENCE [LARGE SCALE GENOMIC DNA]</scope>
    <source>
        <strain evidence="2 3">Ve08.2h10</strain>
    </source>
</reference>
<dbReference type="OrthoDB" id="2618643at2759"/>
<evidence type="ECO:0000313" key="3">
    <source>
        <dbReference type="Proteomes" id="UP000054538"/>
    </source>
</evidence>
<evidence type="ECO:0000256" key="1">
    <source>
        <dbReference type="SAM" id="MobiDB-lite"/>
    </source>
</evidence>
<evidence type="ECO:0000313" key="2">
    <source>
        <dbReference type="EMBL" id="KIK78350.1"/>
    </source>
</evidence>
<accession>A0A0D0DJP1</accession>
<dbReference type="Proteomes" id="UP000054538">
    <property type="component" value="Unassembled WGS sequence"/>
</dbReference>
<sequence length="566" mass="62364">MASAVDTMFILLPYPADLMGIHAGTATSVKSLDGMCPRKYQYPMVLECSFTQSLDDVHEKVRRMVQAFPEILMVVILDIKEQEPYLKPISTSEAWGTFSKAESPLYLEPFVKASESGHAGGHFSDLIDVAEHTWCSIKSVDYYVWIRDESDRGTIPIDDISDGDHSAHGALPANTGMDFVEAMLNWGFNMIKKSLAKFCQDIMAASASASSFNLTPLESRVVALPSRWGGFANELRLGVEVTGHQQYLKWFWDSFRGKKCSFNSDEYSPGAPDPGDKGAGVAGLSSGNSSGGGINMEPGWLQGAEIPRAGQSLSMPCQQHAQKADLPRAVDAPQASPTAAPSVVPITIAEQHPPQELIQPNVCALHNRCPPQRFCDPEVPAIGTPPPDEPPPEAEFFNLDDVSDVDEEDNDTEDEDEPPIPRAWALHNAGGVPLNTVTQATDPLMTDTQTQSQNCSFTDVHFFFTKHKGEGSVCNCCKKLKEDHPQQFSTRENVHVWSKYLQLQSPWTHIEVEECLVEAEKNQWQVWLKGVKEAFNSGYTFTTLCEALQRPNTSIRSLPPCTLSSQ</sequence>
<dbReference type="AlphaFoldDB" id="A0A0D0DJP1"/>
<dbReference type="HOGENOM" id="CLU_481549_0_0_1"/>
<reference evidence="3" key="2">
    <citation type="submission" date="2015-01" db="EMBL/GenBank/DDBJ databases">
        <title>Evolutionary Origins and Diversification of the Mycorrhizal Mutualists.</title>
        <authorList>
            <consortium name="DOE Joint Genome Institute"/>
            <consortium name="Mycorrhizal Genomics Consortium"/>
            <person name="Kohler A."/>
            <person name="Kuo A."/>
            <person name="Nagy L.G."/>
            <person name="Floudas D."/>
            <person name="Copeland A."/>
            <person name="Barry K.W."/>
            <person name="Cichocki N."/>
            <person name="Veneault-Fourrey C."/>
            <person name="LaButti K."/>
            <person name="Lindquist E.A."/>
            <person name="Lipzen A."/>
            <person name="Lundell T."/>
            <person name="Morin E."/>
            <person name="Murat C."/>
            <person name="Riley R."/>
            <person name="Ohm R."/>
            <person name="Sun H."/>
            <person name="Tunlid A."/>
            <person name="Henrissat B."/>
            <person name="Grigoriev I.V."/>
            <person name="Hibbett D.S."/>
            <person name="Martin F."/>
        </authorList>
    </citation>
    <scope>NUCLEOTIDE SEQUENCE [LARGE SCALE GENOMIC DNA]</scope>
    <source>
        <strain evidence="3">Ve08.2h10</strain>
    </source>
</reference>
<feature type="region of interest" description="Disordered" evidence="1">
    <location>
        <begin position="313"/>
        <end position="338"/>
    </location>
</feature>
<protein>
    <submittedName>
        <fullName evidence="2">Uncharacterized protein</fullName>
    </submittedName>
</protein>
<name>A0A0D0DJP1_9AGAM</name>